<gene>
    <name evidence="5" type="ORF">FHS83_001230</name>
</gene>
<dbReference type="GO" id="GO:0008483">
    <property type="term" value="F:transaminase activity"/>
    <property type="evidence" value="ECO:0007669"/>
    <property type="project" value="UniProtKB-KW"/>
</dbReference>
<name>A0A846MXX8_9PROT</name>
<evidence type="ECO:0000313" key="5">
    <source>
        <dbReference type="EMBL" id="NIK87912.1"/>
    </source>
</evidence>
<keyword evidence="6" id="KW-1185">Reference proteome</keyword>
<dbReference type="CDD" id="cd00609">
    <property type="entry name" value="AAT_like"/>
    <property type="match status" value="1"/>
</dbReference>
<comment type="caution">
    <text evidence="5">The sequence shown here is derived from an EMBL/GenBank/DDBJ whole genome shotgun (WGS) entry which is preliminary data.</text>
</comment>
<dbReference type="PANTHER" id="PTHR42832">
    <property type="entry name" value="AMINO ACID AMINOTRANSFERASE"/>
    <property type="match status" value="1"/>
</dbReference>
<evidence type="ECO:0000256" key="1">
    <source>
        <dbReference type="ARBA" id="ARBA00001933"/>
    </source>
</evidence>
<protein>
    <submittedName>
        <fullName evidence="5">Aspartate/methionine/tyrosine aminotransferase</fullName>
    </submittedName>
</protein>
<evidence type="ECO:0000256" key="3">
    <source>
        <dbReference type="ARBA" id="ARBA00022679"/>
    </source>
</evidence>
<dbReference type="InterPro" id="IPR004839">
    <property type="entry name" value="Aminotransferase_I/II_large"/>
</dbReference>
<dbReference type="PANTHER" id="PTHR42832:SF3">
    <property type="entry name" value="L-GLUTAMINE--4-(METHYLSULFANYL)-2-OXOBUTANOATE AMINOTRANSFERASE"/>
    <property type="match status" value="1"/>
</dbReference>
<dbReference type="Gene3D" id="3.90.1150.10">
    <property type="entry name" value="Aspartate Aminotransferase, domain 1"/>
    <property type="match status" value="1"/>
</dbReference>
<evidence type="ECO:0000256" key="2">
    <source>
        <dbReference type="ARBA" id="ARBA00022576"/>
    </source>
</evidence>
<accession>A0A846MXX8</accession>
<dbReference type="InterPro" id="IPR015422">
    <property type="entry name" value="PyrdxlP-dep_Trfase_small"/>
</dbReference>
<dbReference type="Gene3D" id="3.40.640.10">
    <property type="entry name" value="Type I PLP-dependent aspartate aminotransferase-like (Major domain)"/>
    <property type="match status" value="1"/>
</dbReference>
<dbReference type="Proteomes" id="UP000570514">
    <property type="component" value="Unassembled WGS sequence"/>
</dbReference>
<dbReference type="RefSeq" id="WP_167081908.1">
    <property type="nucleotide sequence ID" value="NZ_BAAADC010000001.1"/>
</dbReference>
<evidence type="ECO:0000259" key="4">
    <source>
        <dbReference type="Pfam" id="PF00155"/>
    </source>
</evidence>
<dbReference type="InterPro" id="IPR050881">
    <property type="entry name" value="LL-DAP_aminotransferase"/>
</dbReference>
<keyword evidence="3 5" id="KW-0808">Transferase</keyword>
<dbReference type="Pfam" id="PF00155">
    <property type="entry name" value="Aminotran_1_2"/>
    <property type="match status" value="1"/>
</dbReference>
<comment type="cofactor">
    <cofactor evidence="1">
        <name>pyridoxal 5'-phosphate</name>
        <dbReference type="ChEBI" id="CHEBI:597326"/>
    </cofactor>
</comment>
<dbReference type="GO" id="GO:0030170">
    <property type="term" value="F:pyridoxal phosphate binding"/>
    <property type="evidence" value="ECO:0007669"/>
    <property type="project" value="InterPro"/>
</dbReference>
<organism evidence="5 6">
    <name type="scientific">Rhizomicrobium palustre</name>
    <dbReference type="NCBI Taxonomy" id="189966"/>
    <lineage>
        <taxon>Bacteria</taxon>
        <taxon>Pseudomonadati</taxon>
        <taxon>Pseudomonadota</taxon>
        <taxon>Alphaproteobacteria</taxon>
        <taxon>Micropepsales</taxon>
        <taxon>Micropepsaceae</taxon>
        <taxon>Rhizomicrobium</taxon>
    </lineage>
</organism>
<evidence type="ECO:0000313" key="6">
    <source>
        <dbReference type="Proteomes" id="UP000570514"/>
    </source>
</evidence>
<reference evidence="5 6" key="1">
    <citation type="submission" date="2020-03" db="EMBL/GenBank/DDBJ databases">
        <title>Genomic Encyclopedia of Type Strains, Phase IV (KMG-IV): sequencing the most valuable type-strain genomes for metagenomic binning, comparative biology and taxonomic classification.</title>
        <authorList>
            <person name="Goeker M."/>
        </authorList>
    </citation>
    <scope>NUCLEOTIDE SEQUENCE [LARGE SCALE GENOMIC DNA]</scope>
    <source>
        <strain evidence="5 6">DSM 19867</strain>
    </source>
</reference>
<dbReference type="InterPro" id="IPR015424">
    <property type="entry name" value="PyrdxlP-dep_Trfase"/>
</dbReference>
<dbReference type="SUPFAM" id="SSF53383">
    <property type="entry name" value="PLP-dependent transferases"/>
    <property type="match status" value="1"/>
</dbReference>
<dbReference type="InterPro" id="IPR015421">
    <property type="entry name" value="PyrdxlP-dep_Trfase_major"/>
</dbReference>
<proteinExistence type="predicted"/>
<dbReference type="EMBL" id="JAASRM010000001">
    <property type="protein sequence ID" value="NIK87912.1"/>
    <property type="molecule type" value="Genomic_DNA"/>
</dbReference>
<dbReference type="AlphaFoldDB" id="A0A846MXX8"/>
<sequence length="405" mass="43621">MLNTQSSDTLFPGRLAQLPQGSFAKLANLLDSEKPGEEPISLAVGDPKGAVPEFVMEAINASAAKFGEYPPINATAEWRQAAAGWLKRRFGAELDPEVQVLPLNGTREGLFLAPFILTPEAKAGQRPAILLPNPFYQCYAAAIYAAGAEPVYVPATEESGFLPDFASLPRSVLARSVAAYICSPSNPEGAVASKAYWQSLFALADEYDFVVFADECYADIYRETPPVGALTVRGAPYARLLSFHSLSKRSGLPGLRSGIVAGSVELMTRFRALRNYAGPQVPAPLIAASVAAWSDEAHVGANRAMYQERFRLAEQCLGHLPGFFLPEGGFFLWLKVGDGEKTALKLWQKSGIRVLPGAYMGREMRPGDPTSNPGHAYIRVALVNDLSTINRALTKIAGQLSCEGP</sequence>
<feature type="domain" description="Aminotransferase class I/classII large" evidence="4">
    <location>
        <begin position="39"/>
        <end position="362"/>
    </location>
</feature>
<keyword evidence="2 5" id="KW-0032">Aminotransferase</keyword>